<feature type="domain" description="Rhodanese" evidence="3">
    <location>
        <begin position="36"/>
        <end position="135"/>
    </location>
</feature>
<keyword evidence="2" id="KW-0677">Repeat</keyword>
<keyword evidence="1 4" id="KW-0808">Transferase</keyword>
<dbReference type="CDD" id="cd01449">
    <property type="entry name" value="TST_Repeat_2"/>
    <property type="match status" value="1"/>
</dbReference>
<protein>
    <submittedName>
        <fullName evidence="4">Sulfurtransferase</fullName>
        <ecNumber evidence="4">2.8.1.-</ecNumber>
    </submittedName>
</protein>
<comment type="caution">
    <text evidence="4">The sequence shown here is derived from an EMBL/GenBank/DDBJ whole genome shotgun (WGS) entry which is preliminary data.</text>
</comment>
<dbReference type="EMBL" id="JBHUHR010000004">
    <property type="protein sequence ID" value="MFD2033574.1"/>
    <property type="molecule type" value="Genomic_DNA"/>
</dbReference>
<evidence type="ECO:0000256" key="2">
    <source>
        <dbReference type="ARBA" id="ARBA00022737"/>
    </source>
</evidence>
<evidence type="ECO:0000259" key="3">
    <source>
        <dbReference type="PROSITE" id="PS50206"/>
    </source>
</evidence>
<dbReference type="GO" id="GO:0016740">
    <property type="term" value="F:transferase activity"/>
    <property type="evidence" value="ECO:0007669"/>
    <property type="project" value="UniProtKB-KW"/>
</dbReference>
<dbReference type="SUPFAM" id="SSF52821">
    <property type="entry name" value="Rhodanese/Cell cycle control phosphatase"/>
    <property type="match status" value="2"/>
</dbReference>
<organism evidence="4 5">
    <name type="scientific">Belliella marina</name>
    <dbReference type="NCBI Taxonomy" id="1644146"/>
    <lineage>
        <taxon>Bacteria</taxon>
        <taxon>Pseudomonadati</taxon>
        <taxon>Bacteroidota</taxon>
        <taxon>Cytophagia</taxon>
        <taxon>Cytophagales</taxon>
        <taxon>Cyclobacteriaceae</taxon>
        <taxon>Belliella</taxon>
    </lineage>
</organism>
<name>A0ABW4VFV2_9BACT</name>
<feature type="domain" description="Rhodanese" evidence="3">
    <location>
        <begin position="167"/>
        <end position="280"/>
    </location>
</feature>
<evidence type="ECO:0000313" key="4">
    <source>
        <dbReference type="EMBL" id="MFD2033574.1"/>
    </source>
</evidence>
<dbReference type="EC" id="2.8.1.-" evidence="4"/>
<dbReference type="Pfam" id="PF00581">
    <property type="entry name" value="Rhodanese"/>
    <property type="match status" value="2"/>
</dbReference>
<keyword evidence="5" id="KW-1185">Reference proteome</keyword>
<dbReference type="RefSeq" id="WP_376883102.1">
    <property type="nucleotide sequence ID" value="NZ_JBHUHR010000004.1"/>
</dbReference>
<dbReference type="CDD" id="cd01448">
    <property type="entry name" value="TST_Repeat_1"/>
    <property type="match status" value="1"/>
</dbReference>
<evidence type="ECO:0000313" key="5">
    <source>
        <dbReference type="Proteomes" id="UP001597361"/>
    </source>
</evidence>
<dbReference type="Gene3D" id="3.40.250.10">
    <property type="entry name" value="Rhodanese-like domain"/>
    <property type="match status" value="2"/>
</dbReference>
<sequence>MKISPIIETAELLKLYKNDGVLICDVSNHKHAKTNYEREHLEGAIFVDLNSQLSDIKDDLANGGRHPLPEIEAFAKTLTNLGISNDSHVVVYDDKSASNAAARFWWMLKSVGHQNVQVLNGGFIEAKKRNFPLGSKVEMPVRSSESYRVDKWTLPMAEIKDVENASFDKRYTIVDVREKDRYDGKIEPIDLIAGHIPGAINIPYTENLDGEGLYLKPNELREKYKKEFGGTNPGSIIVHCGSGVTACHTLLAMAYADLEVPKLYIGSWSEWSRNNKQIERTKT</sequence>
<dbReference type="PROSITE" id="PS50206">
    <property type="entry name" value="RHODANESE_3"/>
    <property type="match status" value="2"/>
</dbReference>
<evidence type="ECO:0000256" key="1">
    <source>
        <dbReference type="ARBA" id="ARBA00022679"/>
    </source>
</evidence>
<proteinExistence type="predicted"/>
<accession>A0ABW4VFV2</accession>
<dbReference type="PANTHER" id="PTHR11364">
    <property type="entry name" value="THIOSULFATE SULFERTANSFERASE"/>
    <property type="match status" value="1"/>
</dbReference>
<dbReference type="InterPro" id="IPR036873">
    <property type="entry name" value="Rhodanese-like_dom_sf"/>
</dbReference>
<gene>
    <name evidence="4" type="ORF">ACFSKL_02170</name>
</gene>
<dbReference type="InterPro" id="IPR001763">
    <property type="entry name" value="Rhodanese-like_dom"/>
</dbReference>
<dbReference type="Proteomes" id="UP001597361">
    <property type="component" value="Unassembled WGS sequence"/>
</dbReference>
<dbReference type="InterPro" id="IPR045078">
    <property type="entry name" value="TST/MPST-like"/>
</dbReference>
<reference evidence="5" key="1">
    <citation type="journal article" date="2019" name="Int. J. Syst. Evol. Microbiol.">
        <title>The Global Catalogue of Microorganisms (GCM) 10K type strain sequencing project: providing services to taxonomists for standard genome sequencing and annotation.</title>
        <authorList>
            <consortium name="The Broad Institute Genomics Platform"/>
            <consortium name="The Broad Institute Genome Sequencing Center for Infectious Disease"/>
            <person name="Wu L."/>
            <person name="Ma J."/>
        </authorList>
    </citation>
    <scope>NUCLEOTIDE SEQUENCE [LARGE SCALE GENOMIC DNA]</scope>
    <source>
        <strain evidence="5">CGMCC 1.15180</strain>
    </source>
</reference>
<dbReference type="PANTHER" id="PTHR11364:SF27">
    <property type="entry name" value="SULFURTRANSFERASE"/>
    <property type="match status" value="1"/>
</dbReference>
<dbReference type="SMART" id="SM00450">
    <property type="entry name" value="RHOD"/>
    <property type="match status" value="2"/>
</dbReference>